<evidence type="ECO:0000256" key="1">
    <source>
        <dbReference type="SAM" id="SignalP"/>
    </source>
</evidence>
<evidence type="ECO:0000313" key="2">
    <source>
        <dbReference type="EMBL" id="GEN36027.1"/>
    </source>
</evidence>
<name>A0A511VAR4_9BACL</name>
<sequence>MKKFLAVSLSAAVLLLPSVSLAENESVTNASNNKKSTVESVAKTSNDIYVEKKVYTAKNNKQLLESISKPQGIELEEGAVLESYTETTMFVKHEGNKTSLLTTGEAEKIKKNRGINSLKELSKNDEEKVKKLLREQANKSDTSNTMVTTAASTVYGQDTETISGITGSLYTYQLTGTSSYASRAQLYANWNGLTLIPNRSDSYKDFLTMAWSTSEPMYTESYSGSVTYTDYSSNPDRYYTQNISSNREIYSAGKISLFYNDTYQSSWVPTQASINVIINKKTKTNKEGFAEAHLAHTYQNTVVSPSITASWPAGITINYTPRDMVTVVPLGTRFLD</sequence>
<accession>A0A511VAR4</accession>
<keyword evidence="3" id="KW-1185">Reference proteome</keyword>
<feature type="chain" id="PRO_5022210471" evidence="1">
    <location>
        <begin position="23"/>
        <end position="336"/>
    </location>
</feature>
<evidence type="ECO:0000313" key="3">
    <source>
        <dbReference type="Proteomes" id="UP000321157"/>
    </source>
</evidence>
<dbReference type="EMBL" id="BJXX01000164">
    <property type="protein sequence ID" value="GEN36027.1"/>
    <property type="molecule type" value="Genomic_DNA"/>
</dbReference>
<dbReference type="Proteomes" id="UP000321157">
    <property type="component" value="Unassembled WGS sequence"/>
</dbReference>
<organism evidence="2 3">
    <name type="scientific">Aneurinibacillus danicus</name>
    <dbReference type="NCBI Taxonomy" id="267746"/>
    <lineage>
        <taxon>Bacteria</taxon>
        <taxon>Bacillati</taxon>
        <taxon>Bacillota</taxon>
        <taxon>Bacilli</taxon>
        <taxon>Bacillales</taxon>
        <taxon>Paenibacillaceae</taxon>
        <taxon>Aneurinibacillus group</taxon>
        <taxon>Aneurinibacillus</taxon>
    </lineage>
</organism>
<dbReference type="OrthoDB" id="9888132at2"/>
<keyword evidence="1" id="KW-0732">Signal</keyword>
<comment type="caution">
    <text evidence="2">The sequence shown here is derived from an EMBL/GenBank/DDBJ whole genome shotgun (WGS) entry which is preliminary data.</text>
</comment>
<protein>
    <submittedName>
        <fullName evidence="2">Uncharacterized protein</fullName>
    </submittedName>
</protein>
<feature type="signal peptide" evidence="1">
    <location>
        <begin position="1"/>
        <end position="22"/>
    </location>
</feature>
<dbReference type="AlphaFoldDB" id="A0A511VAR4"/>
<reference evidence="2 3" key="1">
    <citation type="submission" date="2019-07" db="EMBL/GenBank/DDBJ databases">
        <title>Whole genome shotgun sequence of Aneurinibacillus danicus NBRC 102444.</title>
        <authorList>
            <person name="Hosoyama A."/>
            <person name="Uohara A."/>
            <person name="Ohji S."/>
            <person name="Ichikawa N."/>
        </authorList>
    </citation>
    <scope>NUCLEOTIDE SEQUENCE [LARGE SCALE GENOMIC DNA]</scope>
    <source>
        <strain evidence="2 3">NBRC 102444</strain>
    </source>
</reference>
<proteinExistence type="predicted"/>
<dbReference type="RefSeq" id="WP_146811564.1">
    <property type="nucleotide sequence ID" value="NZ_BJXX01000164.1"/>
</dbReference>
<gene>
    <name evidence="2" type="ORF">ADA01nite_34870</name>
</gene>